<proteinExistence type="predicted"/>
<dbReference type="AlphaFoldDB" id="A0A9Q3E6Q5"/>
<protein>
    <submittedName>
        <fullName evidence="2">Uncharacterized protein</fullName>
    </submittedName>
</protein>
<evidence type="ECO:0000313" key="2">
    <source>
        <dbReference type="EMBL" id="MBW0514612.1"/>
    </source>
</evidence>
<dbReference type="EMBL" id="AVOT02024122">
    <property type="protein sequence ID" value="MBW0514612.1"/>
    <property type="molecule type" value="Genomic_DNA"/>
</dbReference>
<keyword evidence="3" id="KW-1185">Reference proteome</keyword>
<sequence>MLEQSEIRQKRNQAHKAHNVAKCESQKQQQRWLKEELPENFHGLRSALHAHFLFLLKVRGKDFSSLPAPPSAEERELSMQFSGHLGYVPKDVFNEPSTQVWSQFFQSYCKNEVHKLGLKKFTWDWESSWQHLFNNLMSMVFYRTFCLAIVSTKYHNEFGNKDHNNYWVMEALMEQYFTYVKREWNYIQKDVEY</sequence>
<organism evidence="2 3">
    <name type="scientific">Austropuccinia psidii MF-1</name>
    <dbReference type="NCBI Taxonomy" id="1389203"/>
    <lineage>
        <taxon>Eukaryota</taxon>
        <taxon>Fungi</taxon>
        <taxon>Dikarya</taxon>
        <taxon>Basidiomycota</taxon>
        <taxon>Pucciniomycotina</taxon>
        <taxon>Pucciniomycetes</taxon>
        <taxon>Pucciniales</taxon>
        <taxon>Sphaerophragmiaceae</taxon>
        <taxon>Austropuccinia</taxon>
    </lineage>
</organism>
<reference evidence="2" key="1">
    <citation type="submission" date="2021-03" db="EMBL/GenBank/DDBJ databases">
        <title>Draft genome sequence of rust myrtle Austropuccinia psidii MF-1, a brazilian biotype.</title>
        <authorList>
            <person name="Quecine M.C."/>
            <person name="Pachon D.M.R."/>
            <person name="Bonatelli M.L."/>
            <person name="Correr F.H."/>
            <person name="Franceschini L.M."/>
            <person name="Leite T.F."/>
            <person name="Margarido G.R.A."/>
            <person name="Almeida C.A."/>
            <person name="Ferrarezi J.A."/>
            <person name="Labate C.A."/>
        </authorList>
    </citation>
    <scope>NUCLEOTIDE SEQUENCE</scope>
    <source>
        <strain evidence="2">MF-1</strain>
    </source>
</reference>
<evidence type="ECO:0000313" key="3">
    <source>
        <dbReference type="Proteomes" id="UP000765509"/>
    </source>
</evidence>
<name>A0A9Q3E6Q5_9BASI</name>
<evidence type="ECO:0000256" key="1">
    <source>
        <dbReference type="SAM" id="MobiDB-lite"/>
    </source>
</evidence>
<gene>
    <name evidence="2" type="ORF">O181_054327</name>
</gene>
<accession>A0A9Q3E6Q5</accession>
<dbReference type="Proteomes" id="UP000765509">
    <property type="component" value="Unassembled WGS sequence"/>
</dbReference>
<feature type="compositionally biased region" description="Basic residues" evidence="1">
    <location>
        <begin position="10"/>
        <end position="19"/>
    </location>
</feature>
<feature type="region of interest" description="Disordered" evidence="1">
    <location>
        <begin position="1"/>
        <end position="21"/>
    </location>
</feature>
<dbReference type="OrthoDB" id="2501705at2759"/>
<comment type="caution">
    <text evidence="2">The sequence shown here is derived from an EMBL/GenBank/DDBJ whole genome shotgun (WGS) entry which is preliminary data.</text>
</comment>